<dbReference type="Pfam" id="PF00271">
    <property type="entry name" value="Helicase_C"/>
    <property type="match status" value="1"/>
</dbReference>
<dbReference type="Pfam" id="PF04408">
    <property type="entry name" value="WHD_HA2"/>
    <property type="match status" value="1"/>
</dbReference>
<feature type="compositionally biased region" description="Basic and acidic residues" evidence="10">
    <location>
        <begin position="151"/>
        <end position="201"/>
    </location>
</feature>
<dbReference type="GO" id="GO:0008380">
    <property type="term" value="P:RNA splicing"/>
    <property type="evidence" value="ECO:0007669"/>
    <property type="project" value="UniProtKB-KW"/>
</dbReference>
<evidence type="ECO:0000256" key="1">
    <source>
        <dbReference type="ARBA" id="ARBA00012552"/>
    </source>
</evidence>
<evidence type="ECO:0000313" key="14">
    <source>
        <dbReference type="Proteomes" id="UP001154078"/>
    </source>
</evidence>
<feature type="region of interest" description="Disordered" evidence="10">
    <location>
        <begin position="1146"/>
        <end position="1189"/>
    </location>
</feature>
<gene>
    <name evidence="13" type="ORF">MELIAE_LOCUS1897</name>
</gene>
<evidence type="ECO:0000256" key="7">
    <source>
        <dbReference type="ARBA" id="ARBA00023187"/>
    </source>
</evidence>
<dbReference type="GO" id="GO:0003006">
    <property type="term" value="P:developmental process involved in reproduction"/>
    <property type="evidence" value="ECO:0007669"/>
    <property type="project" value="UniProtKB-ARBA"/>
</dbReference>
<dbReference type="InterPro" id="IPR048333">
    <property type="entry name" value="HA2_WH"/>
</dbReference>
<dbReference type="SMART" id="SM00490">
    <property type="entry name" value="HELICc"/>
    <property type="match status" value="1"/>
</dbReference>
<feature type="compositionally biased region" description="Polar residues" evidence="10">
    <location>
        <begin position="90"/>
        <end position="99"/>
    </location>
</feature>
<feature type="region of interest" description="Disordered" evidence="10">
    <location>
        <begin position="306"/>
        <end position="338"/>
    </location>
</feature>
<evidence type="ECO:0000256" key="9">
    <source>
        <dbReference type="ARBA" id="ARBA00047984"/>
    </source>
</evidence>
<comment type="catalytic activity">
    <reaction evidence="9">
        <text>ATP + H2O = ADP + phosphate + H(+)</text>
        <dbReference type="Rhea" id="RHEA:13065"/>
        <dbReference type="ChEBI" id="CHEBI:15377"/>
        <dbReference type="ChEBI" id="CHEBI:15378"/>
        <dbReference type="ChEBI" id="CHEBI:30616"/>
        <dbReference type="ChEBI" id="CHEBI:43474"/>
        <dbReference type="ChEBI" id="CHEBI:456216"/>
        <dbReference type="EC" id="3.6.4.13"/>
    </reaction>
</comment>
<feature type="region of interest" description="Disordered" evidence="10">
    <location>
        <begin position="64"/>
        <end position="274"/>
    </location>
</feature>
<feature type="compositionally biased region" description="Basic and acidic residues" evidence="10">
    <location>
        <begin position="315"/>
        <end position="326"/>
    </location>
</feature>
<dbReference type="InterPro" id="IPR011545">
    <property type="entry name" value="DEAD/DEAH_box_helicase_dom"/>
</dbReference>
<evidence type="ECO:0000256" key="2">
    <source>
        <dbReference type="ARBA" id="ARBA00022664"/>
    </source>
</evidence>
<dbReference type="PROSITE" id="PS51192">
    <property type="entry name" value="HELICASE_ATP_BIND_1"/>
    <property type="match status" value="1"/>
</dbReference>
<dbReference type="Pfam" id="PF07717">
    <property type="entry name" value="OB_NTP_bind"/>
    <property type="match status" value="1"/>
</dbReference>
<dbReference type="GO" id="GO:0016787">
    <property type="term" value="F:hydrolase activity"/>
    <property type="evidence" value="ECO:0007669"/>
    <property type="project" value="UniProtKB-KW"/>
</dbReference>
<keyword evidence="3" id="KW-0547">Nucleotide-binding</keyword>
<dbReference type="GO" id="GO:0005524">
    <property type="term" value="F:ATP binding"/>
    <property type="evidence" value="ECO:0007669"/>
    <property type="project" value="UniProtKB-KW"/>
</dbReference>
<reference evidence="13" key="1">
    <citation type="submission" date="2021-12" db="EMBL/GenBank/DDBJ databases">
        <authorList>
            <person name="King R."/>
        </authorList>
    </citation>
    <scope>NUCLEOTIDE SEQUENCE</scope>
</reference>
<evidence type="ECO:0000256" key="10">
    <source>
        <dbReference type="SAM" id="MobiDB-lite"/>
    </source>
</evidence>
<feature type="compositionally biased region" description="Polar residues" evidence="10">
    <location>
        <begin position="25"/>
        <end position="37"/>
    </location>
</feature>
<dbReference type="CDD" id="cd17983">
    <property type="entry name" value="DEXHc_DHX38"/>
    <property type="match status" value="1"/>
</dbReference>
<dbReference type="InterPro" id="IPR027417">
    <property type="entry name" value="P-loop_NTPase"/>
</dbReference>
<evidence type="ECO:0000256" key="5">
    <source>
        <dbReference type="ARBA" id="ARBA00022806"/>
    </source>
</evidence>
<keyword evidence="7" id="KW-0508">mRNA splicing</keyword>
<feature type="compositionally biased region" description="Basic and acidic residues" evidence="10">
    <location>
        <begin position="216"/>
        <end position="233"/>
    </location>
</feature>
<dbReference type="InterPro" id="IPR014001">
    <property type="entry name" value="Helicase_ATP-bd"/>
</dbReference>
<dbReference type="EC" id="3.6.4.13" evidence="1"/>
<name>A0A9P0FCB5_BRAAE</name>
<dbReference type="Pfam" id="PF21010">
    <property type="entry name" value="HA2_C"/>
    <property type="match status" value="1"/>
</dbReference>
<dbReference type="InterPro" id="IPR011709">
    <property type="entry name" value="DEAD-box_helicase_OB_fold"/>
</dbReference>
<evidence type="ECO:0000259" key="11">
    <source>
        <dbReference type="PROSITE" id="PS51192"/>
    </source>
</evidence>
<dbReference type="OrthoDB" id="10253254at2759"/>
<organism evidence="13 14">
    <name type="scientific">Brassicogethes aeneus</name>
    <name type="common">Rape pollen beetle</name>
    <name type="synonym">Meligethes aeneus</name>
    <dbReference type="NCBI Taxonomy" id="1431903"/>
    <lineage>
        <taxon>Eukaryota</taxon>
        <taxon>Metazoa</taxon>
        <taxon>Ecdysozoa</taxon>
        <taxon>Arthropoda</taxon>
        <taxon>Hexapoda</taxon>
        <taxon>Insecta</taxon>
        <taxon>Pterygota</taxon>
        <taxon>Neoptera</taxon>
        <taxon>Endopterygota</taxon>
        <taxon>Coleoptera</taxon>
        <taxon>Polyphaga</taxon>
        <taxon>Cucujiformia</taxon>
        <taxon>Nitidulidae</taxon>
        <taxon>Meligethinae</taxon>
        <taxon>Brassicogethes</taxon>
    </lineage>
</organism>
<dbReference type="EMBL" id="OV121132">
    <property type="protein sequence ID" value="CAH0548039.1"/>
    <property type="molecule type" value="Genomic_DNA"/>
</dbReference>
<dbReference type="FunFam" id="1.20.120.1080:FF:000001">
    <property type="entry name" value="Pre-mRNA-splicing factor ATP-dependent RNA helicase"/>
    <property type="match status" value="1"/>
</dbReference>
<dbReference type="InterPro" id="IPR001650">
    <property type="entry name" value="Helicase_C-like"/>
</dbReference>
<dbReference type="GO" id="GO:0034458">
    <property type="term" value="F:3'-5' RNA helicase activity"/>
    <property type="evidence" value="ECO:0007669"/>
    <property type="project" value="TreeGrafter"/>
</dbReference>
<dbReference type="SUPFAM" id="SSF52540">
    <property type="entry name" value="P-loop containing nucleoside triphosphate hydrolases"/>
    <property type="match status" value="1"/>
</dbReference>
<evidence type="ECO:0000256" key="6">
    <source>
        <dbReference type="ARBA" id="ARBA00022840"/>
    </source>
</evidence>
<feature type="compositionally biased region" description="Basic and acidic residues" evidence="10">
    <location>
        <begin position="1151"/>
        <end position="1166"/>
    </location>
</feature>
<dbReference type="GO" id="GO:0003723">
    <property type="term" value="F:RNA binding"/>
    <property type="evidence" value="ECO:0007669"/>
    <property type="project" value="TreeGrafter"/>
</dbReference>
<dbReference type="SMART" id="SM00847">
    <property type="entry name" value="HA2"/>
    <property type="match status" value="1"/>
</dbReference>
<keyword evidence="6" id="KW-0067">ATP-binding</keyword>
<dbReference type="PANTHER" id="PTHR18934">
    <property type="entry name" value="ATP-DEPENDENT RNA HELICASE"/>
    <property type="match status" value="1"/>
</dbReference>
<dbReference type="AlphaFoldDB" id="A0A9P0FCB5"/>
<feature type="compositionally biased region" description="Basic and acidic residues" evidence="10">
    <location>
        <begin position="127"/>
        <end position="143"/>
    </location>
</feature>
<proteinExistence type="inferred from homology"/>
<feature type="domain" description="Helicase C-terminal" evidence="12">
    <location>
        <begin position="689"/>
        <end position="872"/>
    </location>
</feature>
<evidence type="ECO:0000256" key="3">
    <source>
        <dbReference type="ARBA" id="ARBA00022741"/>
    </source>
</evidence>
<dbReference type="Pfam" id="PF00270">
    <property type="entry name" value="DEAD"/>
    <property type="match status" value="1"/>
</dbReference>
<evidence type="ECO:0000256" key="8">
    <source>
        <dbReference type="ARBA" id="ARBA00038040"/>
    </source>
</evidence>
<dbReference type="Gene3D" id="1.20.120.1080">
    <property type="match status" value="1"/>
</dbReference>
<keyword evidence="5" id="KW-0347">Helicase</keyword>
<accession>A0A9P0FCB5</accession>
<keyword evidence="14" id="KW-1185">Reference proteome</keyword>
<keyword evidence="4" id="KW-0378">Hydrolase</keyword>
<evidence type="ECO:0000256" key="4">
    <source>
        <dbReference type="ARBA" id="ARBA00022801"/>
    </source>
</evidence>
<dbReference type="Gene3D" id="3.40.50.300">
    <property type="entry name" value="P-loop containing nucleotide triphosphate hydrolases"/>
    <property type="match status" value="2"/>
</dbReference>
<dbReference type="GO" id="GO:0006397">
    <property type="term" value="P:mRNA processing"/>
    <property type="evidence" value="ECO:0007669"/>
    <property type="project" value="UniProtKB-KW"/>
</dbReference>
<sequence length="1189" mass="136119">MDPDDNVYRLAGSSGSEKGGLITTKKPTSFKMPQTSRLGLDKLAAAKRKEKEDVARKMSFAVEEEGKDDDATFKKDRLSKDGRKFRSPNEETPTYTGGISNEARERLIERLNSNKSKEKGVYATTKNKRDKDGKRDTYKDKYKDRRHGSERRRDRSERDSARGERTPKFRDEPKTPNIHLKDDVSKTAWDEDDEAPAKRSSWDFPTPSSFKQSSDWSERSSRRSEDRDFYKKESSHRRRHEDDTPRPTPAHRYNTWAKDRKRSGATPGANEPVKWDATVDRAMWEEEQKRLDREWYNMDEGYDDEHNPFASVSEEYTKKKEEQLEQRKKKRMSAQQRQINKDNELWERNRMLTSGVVHSVDFSEDFDEESVDRVHLLVHNIVPPFLDGRIVFTKQPEPVVPVRDPTSDMAMMARKGSHLVRVFREQKERKKAQKKHWELGGTKMGNIMGVKKKEDEEDKRYNKEDDSADYRTDQKFAEHMKSSEAASDFARKKTISEQRRYLPAFAVRQELLNVIRENSVVIIVGETGSGKTTQLTQYLHEDGYSKYGMIGCTQPRRVAAMSVAKRVSDEMGTQLGGEVGYAIRFEDCTSESTVIKYMTDGILLRESLREPDLDHYSAVIMDEAHERSLSTDVLFGLLREIVSRRHDLKLIVTSATMDSSKFSMFFGNVPMFTIPGRTFPVETLFSKNVVEDYVDSAVKQALQIHLQPPSGDILIFMPGQEDIEVTCEVLSERLGEIENAPALSILPIYSQLPSDLQAKIFQRSPEGIRKCVVATNIAETSLTVDGIIFVIDSGYCKLKVYNPRIGMDALQIYPISQANANQRSGRAGRTGPGQAFRLYTERQYKDELLVTTVPEIQRTNLANTVLLLKSLGVQDLLQFHFMDPPPQDNILNSLYQLWILGALDHTGVLTKLGRQMAEFPLDPPQCQMLIVSSQMGCTAEILIIVSMLSVPSIFYRPKGREEEADGVREKFQVPESDHLTFLNVYNQWKQNSYSSHWCNEHFIHIKAMRKVREVRQQLKDILIQQKLDIKSCGSDWDIIRKCICSAYFHQAARLKGIGEYVNCRTGMPCHLHPTSALFGLGNTPDYVVYHELVMTAREYMQCVTSVDGHWLAELGPMFFSLKETGKSGRAKKKQAAEHLQEMEGQMQVAQEEMKARREAADRREAALNKGQEIVSAGATPRRTPNRFGL</sequence>
<evidence type="ECO:0000313" key="13">
    <source>
        <dbReference type="EMBL" id="CAH0548039.1"/>
    </source>
</evidence>
<feature type="region of interest" description="Disordered" evidence="10">
    <location>
        <begin position="1"/>
        <end position="37"/>
    </location>
</feature>
<dbReference type="InterPro" id="IPR002464">
    <property type="entry name" value="DNA/RNA_helicase_DEAH_CS"/>
</dbReference>
<feature type="compositionally biased region" description="Basic and acidic residues" evidence="10">
    <location>
        <begin position="69"/>
        <end position="89"/>
    </location>
</feature>
<feature type="domain" description="Helicase ATP-binding" evidence="11">
    <location>
        <begin position="512"/>
        <end position="675"/>
    </location>
</feature>
<protein>
    <recommendedName>
        <fullName evidence="1">RNA helicase</fullName>
        <ecNumber evidence="1">3.6.4.13</ecNumber>
    </recommendedName>
</protein>
<dbReference type="Proteomes" id="UP001154078">
    <property type="component" value="Chromosome 1"/>
</dbReference>
<dbReference type="InterPro" id="IPR007502">
    <property type="entry name" value="Helicase-assoc_dom"/>
</dbReference>
<dbReference type="FunFam" id="3.40.50.300:FF:000007">
    <property type="entry name" value="Pre-mRNA-splicing factor ATP-dependent RNA helicase"/>
    <property type="match status" value="1"/>
</dbReference>
<dbReference type="CDD" id="cd18791">
    <property type="entry name" value="SF2_C_RHA"/>
    <property type="match status" value="1"/>
</dbReference>
<dbReference type="PROSITE" id="PS00690">
    <property type="entry name" value="DEAH_ATP_HELICASE"/>
    <property type="match status" value="1"/>
</dbReference>
<dbReference type="PROSITE" id="PS51194">
    <property type="entry name" value="HELICASE_CTER"/>
    <property type="match status" value="1"/>
</dbReference>
<evidence type="ECO:0000259" key="12">
    <source>
        <dbReference type="PROSITE" id="PS51194"/>
    </source>
</evidence>
<dbReference type="PANTHER" id="PTHR18934:SF91">
    <property type="entry name" value="PRE-MRNA-SPLICING FACTOR ATP-DEPENDENT RNA HELICASE PRP16"/>
    <property type="match status" value="1"/>
</dbReference>
<comment type="similarity">
    <text evidence="8">Belongs to the DEAD box helicase family. DEAH subfamily. PRP16 sub-subfamily.</text>
</comment>
<dbReference type="FunFam" id="3.40.50.300:FF:000313">
    <property type="entry name" value="Pre-mRNA-splicing factor ATP-dependent RNA helicase PRP16"/>
    <property type="match status" value="1"/>
</dbReference>
<dbReference type="SMART" id="SM00487">
    <property type="entry name" value="DEXDc"/>
    <property type="match status" value="1"/>
</dbReference>
<keyword evidence="2" id="KW-0507">mRNA processing</keyword>